<name>A0A6G1J1M5_9PLEO</name>
<dbReference type="PANTHER" id="PTHR34414:SF1">
    <property type="entry name" value="SUBTILISIN-LIKE SERINE PROTEASE"/>
    <property type="match status" value="1"/>
</dbReference>
<organism evidence="2 3">
    <name type="scientific">Lentithecium fluviatile CBS 122367</name>
    <dbReference type="NCBI Taxonomy" id="1168545"/>
    <lineage>
        <taxon>Eukaryota</taxon>
        <taxon>Fungi</taxon>
        <taxon>Dikarya</taxon>
        <taxon>Ascomycota</taxon>
        <taxon>Pezizomycotina</taxon>
        <taxon>Dothideomycetes</taxon>
        <taxon>Pleosporomycetidae</taxon>
        <taxon>Pleosporales</taxon>
        <taxon>Massarineae</taxon>
        <taxon>Lentitheciaceae</taxon>
        <taxon>Lentithecium</taxon>
    </lineage>
</organism>
<evidence type="ECO:0000313" key="3">
    <source>
        <dbReference type="Proteomes" id="UP000799291"/>
    </source>
</evidence>
<evidence type="ECO:0000256" key="1">
    <source>
        <dbReference type="SAM" id="Phobius"/>
    </source>
</evidence>
<keyword evidence="1" id="KW-0472">Membrane</keyword>
<feature type="transmembrane region" description="Helical" evidence="1">
    <location>
        <begin position="204"/>
        <end position="225"/>
    </location>
</feature>
<dbReference type="OrthoDB" id="5086500at2759"/>
<protein>
    <submittedName>
        <fullName evidence="2">Uncharacterized protein</fullName>
    </submittedName>
</protein>
<reference evidence="2" key="1">
    <citation type="journal article" date="2020" name="Stud. Mycol.">
        <title>101 Dothideomycetes genomes: a test case for predicting lifestyles and emergence of pathogens.</title>
        <authorList>
            <person name="Haridas S."/>
            <person name="Albert R."/>
            <person name="Binder M."/>
            <person name="Bloem J."/>
            <person name="Labutti K."/>
            <person name="Salamov A."/>
            <person name="Andreopoulos B."/>
            <person name="Baker S."/>
            <person name="Barry K."/>
            <person name="Bills G."/>
            <person name="Bluhm B."/>
            <person name="Cannon C."/>
            <person name="Castanera R."/>
            <person name="Culley D."/>
            <person name="Daum C."/>
            <person name="Ezra D."/>
            <person name="Gonzalez J."/>
            <person name="Henrissat B."/>
            <person name="Kuo A."/>
            <person name="Liang C."/>
            <person name="Lipzen A."/>
            <person name="Lutzoni F."/>
            <person name="Magnuson J."/>
            <person name="Mondo S."/>
            <person name="Nolan M."/>
            <person name="Ohm R."/>
            <person name="Pangilinan J."/>
            <person name="Park H.-J."/>
            <person name="Ramirez L."/>
            <person name="Alfaro M."/>
            <person name="Sun H."/>
            <person name="Tritt A."/>
            <person name="Yoshinaga Y."/>
            <person name="Zwiers L.-H."/>
            <person name="Turgeon B."/>
            <person name="Goodwin S."/>
            <person name="Spatafora J."/>
            <person name="Crous P."/>
            <person name="Grigoriev I."/>
        </authorList>
    </citation>
    <scope>NUCLEOTIDE SEQUENCE</scope>
    <source>
        <strain evidence="2">CBS 122367</strain>
    </source>
</reference>
<keyword evidence="1" id="KW-0812">Transmembrane</keyword>
<feature type="non-terminal residue" evidence="2">
    <location>
        <position position="1"/>
    </location>
</feature>
<evidence type="ECO:0000313" key="2">
    <source>
        <dbReference type="EMBL" id="KAF2684049.1"/>
    </source>
</evidence>
<feature type="non-terminal residue" evidence="2">
    <location>
        <position position="232"/>
    </location>
</feature>
<accession>A0A6G1J1M5</accession>
<gene>
    <name evidence="2" type="ORF">K458DRAFT_245585</name>
</gene>
<dbReference type="PANTHER" id="PTHR34414">
    <property type="entry name" value="HET DOMAIN-CONTAINING PROTEIN-RELATED"/>
    <property type="match status" value="1"/>
</dbReference>
<keyword evidence="1" id="KW-1133">Transmembrane helix</keyword>
<keyword evidence="3" id="KW-1185">Reference proteome</keyword>
<dbReference type="InterPro" id="IPR046536">
    <property type="entry name" value="DUF6601"/>
</dbReference>
<dbReference type="Proteomes" id="UP000799291">
    <property type="component" value="Unassembled WGS sequence"/>
</dbReference>
<dbReference type="AlphaFoldDB" id="A0A6G1J1M5"/>
<dbReference type="EMBL" id="MU005582">
    <property type="protein sequence ID" value="KAF2684049.1"/>
    <property type="molecule type" value="Genomic_DNA"/>
</dbReference>
<dbReference type="Pfam" id="PF20246">
    <property type="entry name" value="DUF6601"/>
    <property type="match status" value="1"/>
</dbReference>
<proteinExistence type="predicted"/>
<sequence>LPDAPRIPLDSCQVVPHCLEDLDTPGMNKLDEKLWWAAPNPDIKSLSRQLTFDRRIVITEDASLHLLWMDNIIYIKPLPAYITSHAFWQYLVDPSNDAVNSEERERLIATSLGFLRTYASLIQHRSDFNIACRHDLLSSFPTTTFEAFTKFIIPFSNLPYKSISPRWRYGELNLDALNFHSMIHLHRWHLNRFESNYAAYFQRFFPTVLFMYALFSVILSAMQVITGGRQLW</sequence>